<protein>
    <submittedName>
        <fullName evidence="1">Fungal zn binuclear cluster domain-containing protein</fullName>
    </submittedName>
</protein>
<dbReference type="PANTHER" id="PTHR47784">
    <property type="entry name" value="STEROL UPTAKE CONTROL PROTEIN 2"/>
    <property type="match status" value="1"/>
</dbReference>
<dbReference type="STRING" id="2594813.A0A395MEC9"/>
<evidence type="ECO:0000313" key="2">
    <source>
        <dbReference type="Proteomes" id="UP000265631"/>
    </source>
</evidence>
<evidence type="ECO:0000313" key="1">
    <source>
        <dbReference type="EMBL" id="RFN45449.1"/>
    </source>
</evidence>
<gene>
    <name evidence="1" type="ORF">FIE12Z_10315</name>
</gene>
<dbReference type="AlphaFoldDB" id="A0A395MEC9"/>
<dbReference type="EMBL" id="PXXK01000351">
    <property type="protein sequence ID" value="RFN45449.1"/>
    <property type="molecule type" value="Genomic_DNA"/>
</dbReference>
<proteinExistence type="predicted"/>
<name>A0A395MEC9_9HYPO</name>
<dbReference type="InterPro" id="IPR053157">
    <property type="entry name" value="Sterol_Uptake_Regulator"/>
</dbReference>
<dbReference type="Proteomes" id="UP000265631">
    <property type="component" value="Unassembled WGS sequence"/>
</dbReference>
<sequence>MRSALERRIAEEISFALFMTSAMLMTGSFASHLKYQHSEPLSPLAGLLEIMTLTRGLSAIRTTALAELRFNVLDKLKQNDCSQPDCKTNDVLKTQLSILQSRLSSLTDVDDAAKAVVKAGAQSILDCMDTTKTPGTSMSSEIHLIFTWLTRLSGDFFSLLQAQHPGSLVVLLYYVVALQEAESQCWILEGWSAQLTISIAGLLTAPWTELAQWAMDELRHSQGTTS</sequence>
<keyword evidence="2" id="KW-1185">Reference proteome</keyword>
<reference evidence="1 2" key="1">
    <citation type="journal article" date="2018" name="PLoS Pathog.">
        <title>Evolution of structural diversity of trichothecenes, a family of toxins produced by plant pathogenic and entomopathogenic fungi.</title>
        <authorList>
            <person name="Proctor R.H."/>
            <person name="McCormick S.P."/>
            <person name="Kim H.S."/>
            <person name="Cardoza R.E."/>
            <person name="Stanley A.M."/>
            <person name="Lindo L."/>
            <person name="Kelly A."/>
            <person name="Brown D.W."/>
            <person name="Lee T."/>
            <person name="Vaughan M.M."/>
            <person name="Alexander N.J."/>
            <person name="Busman M."/>
            <person name="Gutierrez S."/>
        </authorList>
    </citation>
    <scope>NUCLEOTIDE SEQUENCE [LARGE SCALE GENOMIC DNA]</scope>
    <source>
        <strain evidence="1 2">NRRL 13405</strain>
    </source>
</reference>
<organism evidence="1 2">
    <name type="scientific">Fusarium flagelliforme</name>
    <dbReference type="NCBI Taxonomy" id="2675880"/>
    <lineage>
        <taxon>Eukaryota</taxon>
        <taxon>Fungi</taxon>
        <taxon>Dikarya</taxon>
        <taxon>Ascomycota</taxon>
        <taxon>Pezizomycotina</taxon>
        <taxon>Sordariomycetes</taxon>
        <taxon>Hypocreomycetidae</taxon>
        <taxon>Hypocreales</taxon>
        <taxon>Nectriaceae</taxon>
        <taxon>Fusarium</taxon>
        <taxon>Fusarium incarnatum-equiseti species complex</taxon>
    </lineage>
</organism>
<dbReference type="GO" id="GO:0001228">
    <property type="term" value="F:DNA-binding transcription activator activity, RNA polymerase II-specific"/>
    <property type="evidence" value="ECO:0007669"/>
    <property type="project" value="TreeGrafter"/>
</dbReference>
<accession>A0A395MEC9</accession>
<comment type="caution">
    <text evidence="1">The sequence shown here is derived from an EMBL/GenBank/DDBJ whole genome shotgun (WGS) entry which is preliminary data.</text>
</comment>
<dbReference type="PANTHER" id="PTHR47784:SF5">
    <property type="entry name" value="STEROL UPTAKE CONTROL PROTEIN 2"/>
    <property type="match status" value="1"/>
</dbReference>